<proteinExistence type="predicted"/>
<organism evidence="1 2">
    <name type="scientific">Propionibacterium freudenreichii subsp. shermanii (strain ATCC 9614 / DSM 4902 / CIP 103027 / NCIMB 8099 / CIRM-BIA1)</name>
    <dbReference type="NCBI Taxonomy" id="754252"/>
    <lineage>
        <taxon>Bacteria</taxon>
        <taxon>Bacillati</taxon>
        <taxon>Actinomycetota</taxon>
        <taxon>Actinomycetes</taxon>
        <taxon>Propionibacteriales</taxon>
        <taxon>Propionibacteriaceae</taxon>
        <taxon>Propionibacterium</taxon>
    </lineage>
</organism>
<dbReference type="AlphaFoldDB" id="D7GGF5"/>
<evidence type="ECO:0000313" key="2">
    <source>
        <dbReference type="Proteomes" id="UP000000936"/>
    </source>
</evidence>
<protein>
    <submittedName>
        <fullName evidence="1">Uncharacterized protein</fullName>
    </submittedName>
</protein>
<dbReference type="HOGENOM" id="CLU_3431901_0_0_11"/>
<dbReference type="Proteomes" id="UP000000936">
    <property type="component" value="Chromosome"/>
</dbReference>
<accession>D7GGF5</accession>
<dbReference type="EMBL" id="FN806773">
    <property type="protein sequence ID" value="CBL57616.1"/>
    <property type="molecule type" value="Genomic_DNA"/>
</dbReference>
<keyword evidence="2" id="KW-1185">Reference proteome</keyword>
<gene>
    <name evidence="1" type="ordered locus">PFREUD_21180</name>
</gene>
<name>D7GGF5_PROFC</name>
<dbReference type="KEGG" id="pfr:PFREUD_21180"/>
<reference evidence="1 2" key="1">
    <citation type="journal article" date="2010" name="PLoS ONE">
        <title>The complete genome of Propionibacterium freudenreichii CIRM-BIA1, a hardy actinobacterium with food and probiotic applications.</title>
        <authorList>
            <person name="Falentin H."/>
            <person name="Deutsch S.M."/>
            <person name="Jan G."/>
            <person name="Loux V."/>
            <person name="Thierry A."/>
            <person name="Parayre S."/>
            <person name="Maillard M.B."/>
            <person name="Dherbecourt J."/>
            <person name="Cousin F.J."/>
            <person name="Jardin J."/>
            <person name="Siguier P."/>
            <person name="Couloux A."/>
            <person name="Barbe V."/>
            <person name="Vacherie B."/>
            <person name="Wincker P."/>
            <person name="Gibrat J.F."/>
            <person name="Gaillardin C."/>
            <person name="Lortal S."/>
        </authorList>
    </citation>
    <scope>NUCLEOTIDE SEQUENCE [LARGE SCALE GENOMIC DNA]</scope>
    <source>
        <strain evidence="2">ATCC 9614 / DSM 4902 / CIP 103027 / NCIMB 8099 / CIRM-BIA1</strain>
    </source>
</reference>
<sequence length="17" mass="1934">MDQDCGDDPRHCIDSQV</sequence>
<evidence type="ECO:0000313" key="1">
    <source>
        <dbReference type="EMBL" id="CBL57616.1"/>
    </source>
</evidence>